<evidence type="ECO:0000313" key="2">
    <source>
        <dbReference type="Proteomes" id="UP000320776"/>
    </source>
</evidence>
<sequence length="79" mass="8852">MSIVQELLKQVEAAITALITGAEEMQINGRKYRKTDLEKLRVMRKSLQEEVFYEGLSAGGTTRAYAAWPLRKGGIPPWG</sequence>
<reference evidence="1 2" key="1">
    <citation type="submission" date="2019-02" db="EMBL/GenBank/DDBJ databases">
        <title>Closed genome of Sporomusa termitida DSM 4440.</title>
        <authorList>
            <person name="Poehlein A."/>
            <person name="Daniel R."/>
        </authorList>
    </citation>
    <scope>NUCLEOTIDE SEQUENCE [LARGE SCALE GENOMIC DNA]</scope>
    <source>
        <strain evidence="1 2">DSM 4440</strain>
    </source>
</reference>
<evidence type="ECO:0000313" key="1">
    <source>
        <dbReference type="EMBL" id="QDR81353.1"/>
    </source>
</evidence>
<gene>
    <name evidence="1" type="ORF">SPTER_27320</name>
</gene>
<dbReference type="RefSeq" id="WP_144350853.1">
    <property type="nucleotide sequence ID" value="NZ_CP036259.1"/>
</dbReference>
<organism evidence="1 2">
    <name type="scientific">Sporomusa termitida</name>
    <dbReference type="NCBI Taxonomy" id="2377"/>
    <lineage>
        <taxon>Bacteria</taxon>
        <taxon>Bacillati</taxon>
        <taxon>Bacillota</taxon>
        <taxon>Negativicutes</taxon>
        <taxon>Selenomonadales</taxon>
        <taxon>Sporomusaceae</taxon>
        <taxon>Sporomusa</taxon>
    </lineage>
</organism>
<dbReference type="AlphaFoldDB" id="A0A517DVJ7"/>
<accession>A0A517DVJ7</accession>
<dbReference type="Proteomes" id="UP000320776">
    <property type="component" value="Chromosome"/>
</dbReference>
<dbReference type="KEGG" id="sted:SPTER_27320"/>
<dbReference type="EMBL" id="CP036259">
    <property type="protein sequence ID" value="QDR81353.1"/>
    <property type="molecule type" value="Genomic_DNA"/>
</dbReference>
<name>A0A517DVJ7_9FIRM</name>
<dbReference type="OrthoDB" id="9848526at2"/>
<keyword evidence="2" id="KW-1185">Reference proteome</keyword>
<proteinExistence type="predicted"/>
<protein>
    <submittedName>
        <fullName evidence="1">Uncharacterized protein</fullName>
    </submittedName>
</protein>